<keyword evidence="3" id="KW-1003">Cell membrane</keyword>
<evidence type="ECO:0000256" key="6">
    <source>
        <dbReference type="ARBA" id="ARBA00023136"/>
    </source>
</evidence>
<keyword evidence="6" id="KW-0472">Membrane</keyword>
<evidence type="ECO:0000313" key="7">
    <source>
        <dbReference type="EMBL" id="VAW44563.1"/>
    </source>
</evidence>
<evidence type="ECO:0000256" key="4">
    <source>
        <dbReference type="ARBA" id="ARBA00022692"/>
    </source>
</evidence>
<dbReference type="InterPro" id="IPR051539">
    <property type="entry name" value="T4SS-coupling_protein"/>
</dbReference>
<evidence type="ECO:0000256" key="1">
    <source>
        <dbReference type="ARBA" id="ARBA00004651"/>
    </source>
</evidence>
<dbReference type="Gene3D" id="3.40.50.300">
    <property type="entry name" value="P-loop containing nucleotide triphosphate hydrolases"/>
    <property type="match status" value="1"/>
</dbReference>
<keyword evidence="5" id="KW-1133">Transmembrane helix</keyword>
<gene>
    <name evidence="7" type="ORF">MNBD_GAMMA03-673</name>
</gene>
<sequence>MNKDFYRQYAYGSTQLATEQDAQILSKGTGPIARLGNTIIRFRPQEPCIIFGGAGSGKGANLGIYQFVHPTTGSFFTLDNSGQSFSTTWHWNVKANREVYAINAQGCGAYPEINHPVNLWGILKDDENLFEFAELIAEMSLTESDSKGENAWVGENAQRWVSGIFMVLVLINGRVTPESFWELVNQFDSGDDEVFKTWARSAEGMPHNIYSTLVEILRKKHGSEKEYGAIMGKIKSNFNYLSSRKVAQSLSGDVDYLEFLGDPNKKVGIYLIIRAGSAKAQKSLICQAIGIAQLHCIRANKGAKPLFYIEEANTCGAAECIKEGVSQFRKFFFTVLVYQSHGQLTHLFGASGAQEIMDSCGMQIYLGGGIRDPKSARRLSDAIGKTTIYIDNPMEQADRRFKAEAIMKKVLFEGEDPIEAAKIYQHEISQSYQQKQIGRDAIDPAELMRFQNEVVILTPSLGLDPIVAQKLPFYWLNRAMAGRYAPDPLHPPLDSVTIQRRYFGSTTRRFIRQPVPEHLAHMPNHISGEIFYVQGFKTW</sequence>
<reference evidence="7" key="1">
    <citation type="submission" date="2018-06" db="EMBL/GenBank/DDBJ databases">
        <authorList>
            <person name="Zhirakovskaya E."/>
        </authorList>
    </citation>
    <scope>NUCLEOTIDE SEQUENCE</scope>
</reference>
<evidence type="ECO:0000256" key="2">
    <source>
        <dbReference type="ARBA" id="ARBA00008806"/>
    </source>
</evidence>
<dbReference type="PANTHER" id="PTHR37937">
    <property type="entry name" value="CONJUGATIVE TRANSFER: DNA TRANSPORT"/>
    <property type="match status" value="1"/>
</dbReference>
<dbReference type="InterPro" id="IPR027417">
    <property type="entry name" value="P-loop_NTPase"/>
</dbReference>
<evidence type="ECO:0000256" key="5">
    <source>
        <dbReference type="ARBA" id="ARBA00022989"/>
    </source>
</evidence>
<comment type="subcellular location">
    <subcellularLocation>
        <location evidence="1">Cell membrane</location>
        <topology evidence="1">Multi-pass membrane protein</topology>
    </subcellularLocation>
</comment>
<proteinExistence type="inferred from homology"/>
<organism evidence="7">
    <name type="scientific">hydrothermal vent metagenome</name>
    <dbReference type="NCBI Taxonomy" id="652676"/>
    <lineage>
        <taxon>unclassified sequences</taxon>
        <taxon>metagenomes</taxon>
        <taxon>ecological metagenomes</taxon>
    </lineage>
</organism>
<dbReference type="PANTHER" id="PTHR37937:SF1">
    <property type="entry name" value="CONJUGATIVE TRANSFER: DNA TRANSPORT"/>
    <property type="match status" value="1"/>
</dbReference>
<protein>
    <recommendedName>
        <fullName evidence="8">TraD/TraG TraM recognition site domain-containing protein</fullName>
    </recommendedName>
</protein>
<accession>A0A3B0VWL9</accession>
<evidence type="ECO:0000256" key="3">
    <source>
        <dbReference type="ARBA" id="ARBA00022475"/>
    </source>
</evidence>
<dbReference type="SUPFAM" id="SSF52540">
    <property type="entry name" value="P-loop containing nucleoside triphosphate hydrolases"/>
    <property type="match status" value="1"/>
</dbReference>
<dbReference type="EMBL" id="UOFC01000012">
    <property type="protein sequence ID" value="VAW44563.1"/>
    <property type="molecule type" value="Genomic_DNA"/>
</dbReference>
<keyword evidence="4" id="KW-0812">Transmembrane</keyword>
<dbReference type="GO" id="GO:0005886">
    <property type="term" value="C:plasma membrane"/>
    <property type="evidence" value="ECO:0007669"/>
    <property type="project" value="UniProtKB-SubCell"/>
</dbReference>
<dbReference type="AlphaFoldDB" id="A0A3B0VWL9"/>
<comment type="similarity">
    <text evidence="2">Belongs to the VirD4/TraG family.</text>
</comment>
<dbReference type="InterPro" id="IPR003688">
    <property type="entry name" value="TraG/VirD4"/>
</dbReference>
<evidence type="ECO:0008006" key="8">
    <source>
        <dbReference type="Google" id="ProtNLM"/>
    </source>
</evidence>
<dbReference type="Pfam" id="PF02534">
    <property type="entry name" value="T4SS-DNA_transf"/>
    <property type="match status" value="1"/>
</dbReference>
<name>A0A3B0VWL9_9ZZZZ</name>
<dbReference type="CDD" id="cd01127">
    <property type="entry name" value="TrwB_TraG_TraD_VirD4"/>
    <property type="match status" value="1"/>
</dbReference>